<comment type="caution">
    <text evidence="2">The sequence shown here is derived from an EMBL/GenBank/DDBJ whole genome shotgun (WGS) entry which is preliminary data.</text>
</comment>
<feature type="compositionally biased region" description="Low complexity" evidence="1">
    <location>
        <begin position="875"/>
        <end position="886"/>
    </location>
</feature>
<feature type="compositionally biased region" description="Basic and acidic residues" evidence="1">
    <location>
        <begin position="709"/>
        <end position="723"/>
    </location>
</feature>
<evidence type="ECO:0000313" key="3">
    <source>
        <dbReference type="Proteomes" id="UP001176517"/>
    </source>
</evidence>
<feature type="region of interest" description="Disordered" evidence="1">
    <location>
        <begin position="306"/>
        <end position="517"/>
    </location>
</feature>
<evidence type="ECO:0000313" key="2">
    <source>
        <dbReference type="EMBL" id="KAK0557731.1"/>
    </source>
</evidence>
<feature type="region of interest" description="Disordered" evidence="1">
    <location>
        <begin position="974"/>
        <end position="1034"/>
    </location>
</feature>
<feature type="compositionally biased region" description="Acidic residues" evidence="1">
    <location>
        <begin position="676"/>
        <end position="686"/>
    </location>
</feature>
<feature type="region of interest" description="Disordered" evidence="1">
    <location>
        <begin position="1563"/>
        <end position="1626"/>
    </location>
</feature>
<feature type="region of interest" description="Disordered" evidence="1">
    <location>
        <begin position="1099"/>
        <end position="1188"/>
    </location>
</feature>
<feature type="compositionally biased region" description="Low complexity" evidence="1">
    <location>
        <begin position="234"/>
        <end position="260"/>
    </location>
</feature>
<feature type="compositionally biased region" description="Low complexity" evidence="1">
    <location>
        <begin position="473"/>
        <end position="507"/>
    </location>
</feature>
<proteinExistence type="predicted"/>
<accession>A0AAN6GV69</accession>
<name>A0AAN6GV69_9BASI</name>
<feature type="region of interest" description="Disordered" evidence="1">
    <location>
        <begin position="1213"/>
        <end position="1266"/>
    </location>
</feature>
<feature type="compositionally biased region" description="Basic and acidic residues" evidence="1">
    <location>
        <begin position="752"/>
        <end position="768"/>
    </location>
</feature>
<feature type="compositionally biased region" description="Low complexity" evidence="1">
    <location>
        <begin position="364"/>
        <end position="373"/>
    </location>
</feature>
<feature type="compositionally biased region" description="Polar residues" evidence="1">
    <location>
        <begin position="1592"/>
        <end position="1609"/>
    </location>
</feature>
<evidence type="ECO:0000256" key="1">
    <source>
        <dbReference type="SAM" id="MobiDB-lite"/>
    </source>
</evidence>
<feature type="compositionally biased region" description="Basic and acidic residues" evidence="1">
    <location>
        <begin position="573"/>
        <end position="589"/>
    </location>
</feature>
<gene>
    <name evidence="2" type="ORF">OC846_000298</name>
</gene>
<feature type="region of interest" description="Disordered" evidence="1">
    <location>
        <begin position="554"/>
        <end position="822"/>
    </location>
</feature>
<feature type="region of interest" description="Disordered" evidence="1">
    <location>
        <begin position="1311"/>
        <end position="1371"/>
    </location>
</feature>
<feature type="compositionally biased region" description="Acidic residues" evidence="1">
    <location>
        <begin position="808"/>
        <end position="820"/>
    </location>
</feature>
<feature type="region of interest" description="Disordered" evidence="1">
    <location>
        <begin position="1479"/>
        <end position="1548"/>
    </location>
</feature>
<feature type="compositionally biased region" description="Low complexity" evidence="1">
    <location>
        <begin position="1257"/>
        <end position="1266"/>
    </location>
</feature>
<feature type="compositionally biased region" description="Basic and acidic residues" evidence="1">
    <location>
        <begin position="419"/>
        <end position="432"/>
    </location>
</feature>
<dbReference type="Proteomes" id="UP001176517">
    <property type="component" value="Unassembled WGS sequence"/>
</dbReference>
<feature type="region of interest" description="Disordered" evidence="1">
    <location>
        <begin position="234"/>
        <end position="294"/>
    </location>
</feature>
<feature type="region of interest" description="Disordered" evidence="1">
    <location>
        <begin position="835"/>
        <end position="953"/>
    </location>
</feature>
<feature type="compositionally biased region" description="Low complexity" evidence="1">
    <location>
        <begin position="1610"/>
        <end position="1624"/>
    </location>
</feature>
<feature type="compositionally biased region" description="Pro residues" evidence="1">
    <location>
        <begin position="397"/>
        <end position="411"/>
    </location>
</feature>
<feature type="compositionally biased region" description="Basic and acidic residues" evidence="1">
    <location>
        <begin position="1241"/>
        <end position="1251"/>
    </location>
</feature>
<feature type="compositionally biased region" description="Basic and acidic residues" evidence="1">
    <location>
        <begin position="508"/>
        <end position="517"/>
    </location>
</feature>
<dbReference type="EMBL" id="JAPDMZ010000003">
    <property type="protein sequence ID" value="KAK0557731.1"/>
    <property type="molecule type" value="Genomic_DNA"/>
</dbReference>
<feature type="compositionally biased region" description="Polar residues" evidence="1">
    <location>
        <begin position="1010"/>
        <end position="1034"/>
    </location>
</feature>
<feature type="compositionally biased region" description="Polar residues" evidence="1">
    <location>
        <begin position="1563"/>
        <end position="1575"/>
    </location>
</feature>
<reference evidence="2" key="1">
    <citation type="journal article" date="2023" name="PhytoFront">
        <title>Draft Genome Resources of Seven Strains of Tilletia horrida, Causal Agent of Kernel Smut of Rice.</title>
        <authorList>
            <person name="Khanal S."/>
            <person name="Antony Babu S."/>
            <person name="Zhou X.G."/>
        </authorList>
    </citation>
    <scope>NUCLEOTIDE SEQUENCE</scope>
    <source>
        <strain evidence="2">TX6</strain>
    </source>
</reference>
<feature type="compositionally biased region" description="Low complexity" evidence="1">
    <location>
        <begin position="897"/>
        <end position="911"/>
    </location>
</feature>
<feature type="compositionally biased region" description="Polar residues" evidence="1">
    <location>
        <begin position="337"/>
        <end position="363"/>
    </location>
</feature>
<protein>
    <submittedName>
        <fullName evidence="2">Uncharacterized protein</fullName>
    </submittedName>
</protein>
<feature type="compositionally biased region" description="Acidic residues" evidence="1">
    <location>
        <begin position="839"/>
        <end position="848"/>
    </location>
</feature>
<sequence length="1729" mass="181060">MPAAPSDVRDLRRDAVRLAHSAGRTRDRTANAAANALSNTTRNNFLSSSSLPHTLLPSGQIYTGALAPPASLSRLHSSPSSTNLTPNGSQTNLYLATAPGAAGSSTGLGYGLTAPDNMRAQKQAAKEKKAKIKKRKAAQAQVAASALAGRSESSLLLAPSGSVAPPATAGGIVSGRASPAAAASARGSGDEQNLATTAAAVAAGAPRMTRRSSSSSNVNNTTVTVVASTTNAATSTSISGVQTSSTGEAATPAAAATSPARTRRRRTQGRASGVGTSSNPIAAASELASQTESRPYNLYQEMLGASSDEERALGEDPVHSGPSTSDSARLPAHTALAASSSTVSQPNIDDSNPDAQEPVQLSVQDADLAAAQAPEAISIPAYPPPAFPSGSYSTRPRTPPTPPPPLRPPDPTMSEAVQQEERAKERAWEAYRAKWIVPDSPPPAFRSDDEDDAGPSNRAQRMRSDETAGDGGNDATAANEVLAAQSEAGESDLSSAESEAESISSARRAWEEDLRSGYDLPERIAREAQRRAAASNAAAGSAAPATMAIAPARTAEQGPIPDPASELASDTIQRLEQEHDEPTRTKAEANDLPPTTTSSPEQEFEDAESAVEATEAVPQLDLPTSSGVPAQAPTRQIAAGEADAEHSSSEPGPLVTGPSTAAAADTLSIPASEISESSEDQWQAEEEALKRMEAERIRERPISSPSDLHINRNDVESTQHDRTVQATEQSGKDIRHSLSAAGPDMVPPSAVESKHVQNVDEVTKHDGGIRSSPISDPPSDPTRIDSEASQDDDDGHSSMKLTTAETSESSDEQWAAEDEAFERLQAKEQAVLRLRLRAEEEDSSDDEPPPARSRVSGGFKRSARDVVPPSASSPQQRLQALADLQRTVPRAPPPLALGRSRSGAAFSSSSEESSDEDERRLESTGSEPENEVDDGTSFDGSRRSSAASSTRSVDQTALAAFNYLRARTLQLTGRDPMDDSLESSPGGHLLSTGATRSIPSAAAYAHRQPPFQTSTSRYAHSTASDHSGTTASQPHNRAHFVENAADDDAIAALVASQFSSAQKGKAPVRPTDHLLSTTAAAPLSPSPIQQQRVPPAVLQHRPLPVPPRITTMRTPPLVPGRDRAVSQNAPPQSPPQLGHAPVLPPRPSEIDGSPPDVSSPNSASDRRSVGSRLKGLFGTPLEGAGSGADLIPSETAGKIRDLFDQPVIPRPSIETQKAPVNEDRPPSIRPAPMIAPAVQIRRVDSSDEPRRPGANFSSSSIPIPASPVIMSMEDAKEKEAQVDKIAHDRRESLRTLENRFAPRTNVFETDLQASGAPASSPPTAATSTSPSQLSYNEDRPMSTHAAVSGGPGLTRSGAISGRTGPPPPAFFTRRFGPRPASFVNPRSGDAPRPLGRLPTITAATRHYEPAKRTVPTSSEAAVTETVNAHTGVDLSAGPRPPAAGTPSWLAHIPTSERSHLPAPMNPIRLHIPDDEGPVLQGSFGFNQSRTESPVAAPPTTPSVQRPLPASSGGDLDDPRTIALLRRPPPPPPAFSTSSTQVAALPGQGSSRPFAIHIAQASSITEARVPQSSPSNVRARAPFRSATRPLPSIPTTPAGNSDSQAERTSAPTQPSSTTGPIPSGSEEVLEGEALLQRARSTLRRPPRREPSLGITDLDLLVSELERNGDHYEDLNAISEFLGPAKSTKPTAAELAALSIAKVELDRRRVDRAGKVKQKLSVVGDIAGEEA</sequence>
<feature type="compositionally biased region" description="Basic and acidic residues" evidence="1">
    <location>
        <begin position="687"/>
        <end position="701"/>
    </location>
</feature>
<feature type="compositionally biased region" description="Low complexity" evidence="1">
    <location>
        <begin position="943"/>
        <end position="952"/>
    </location>
</feature>
<organism evidence="2 3">
    <name type="scientific">Tilletia horrida</name>
    <dbReference type="NCBI Taxonomy" id="155126"/>
    <lineage>
        <taxon>Eukaryota</taxon>
        <taxon>Fungi</taxon>
        <taxon>Dikarya</taxon>
        <taxon>Basidiomycota</taxon>
        <taxon>Ustilaginomycotina</taxon>
        <taxon>Exobasidiomycetes</taxon>
        <taxon>Tilletiales</taxon>
        <taxon>Tilletiaceae</taxon>
        <taxon>Tilletia</taxon>
    </lineage>
</organism>
<feature type="compositionally biased region" description="Basic and acidic residues" evidence="1">
    <location>
        <begin position="308"/>
        <end position="318"/>
    </location>
</feature>
<feature type="compositionally biased region" description="Low complexity" evidence="1">
    <location>
        <begin position="1313"/>
        <end position="1331"/>
    </location>
</feature>
<keyword evidence="3" id="KW-1185">Reference proteome</keyword>